<accession>A0A482XMA0</accession>
<reference evidence="5 6" key="1">
    <citation type="journal article" date="2017" name="Gigascience">
        <title>Genome sequence of the small brown planthopper, Laodelphax striatellus.</title>
        <authorList>
            <person name="Zhu J."/>
            <person name="Jiang F."/>
            <person name="Wang X."/>
            <person name="Yang P."/>
            <person name="Bao Y."/>
            <person name="Zhao W."/>
            <person name="Wang W."/>
            <person name="Lu H."/>
            <person name="Wang Q."/>
            <person name="Cui N."/>
            <person name="Li J."/>
            <person name="Chen X."/>
            <person name="Luo L."/>
            <person name="Yu J."/>
            <person name="Kang L."/>
            <person name="Cui F."/>
        </authorList>
    </citation>
    <scope>NUCLEOTIDE SEQUENCE [LARGE SCALE GENOMIC DNA]</scope>
    <source>
        <strain evidence="5">Lst14</strain>
    </source>
</reference>
<dbReference type="OrthoDB" id="6612623at2759"/>
<keyword evidence="4" id="KW-0732">Signal</keyword>
<feature type="signal peptide" evidence="4">
    <location>
        <begin position="1"/>
        <end position="19"/>
    </location>
</feature>
<keyword evidence="2" id="KW-0539">Nucleus</keyword>
<protein>
    <submittedName>
        <fullName evidence="5">Uncharacterized protein</fullName>
    </submittedName>
</protein>
<organism evidence="5 6">
    <name type="scientific">Laodelphax striatellus</name>
    <name type="common">Small brown planthopper</name>
    <name type="synonym">Delphax striatella</name>
    <dbReference type="NCBI Taxonomy" id="195883"/>
    <lineage>
        <taxon>Eukaryota</taxon>
        <taxon>Metazoa</taxon>
        <taxon>Ecdysozoa</taxon>
        <taxon>Arthropoda</taxon>
        <taxon>Hexapoda</taxon>
        <taxon>Insecta</taxon>
        <taxon>Pterygota</taxon>
        <taxon>Neoptera</taxon>
        <taxon>Paraneoptera</taxon>
        <taxon>Hemiptera</taxon>
        <taxon>Auchenorrhyncha</taxon>
        <taxon>Fulgoroidea</taxon>
        <taxon>Delphacidae</taxon>
        <taxon>Criomorphinae</taxon>
        <taxon>Laodelphax</taxon>
    </lineage>
</organism>
<feature type="compositionally biased region" description="Polar residues" evidence="3">
    <location>
        <begin position="395"/>
        <end position="406"/>
    </location>
</feature>
<evidence type="ECO:0000313" key="5">
    <source>
        <dbReference type="EMBL" id="RZF46499.1"/>
    </source>
</evidence>
<name>A0A482XMA0_LAOST</name>
<feature type="chain" id="PRO_5019729625" evidence="4">
    <location>
        <begin position="20"/>
        <end position="492"/>
    </location>
</feature>
<sequence length="492" mass="52565">MRTILFCSVAGVLLTLVLAESSSSPQSSSSAQGKHQQQQQQQHQQQHQQQASSKSEGQLKAEDKSDHDAVAQPATSYSTVVYHDPPPQDGGGGEGAAHSARVTKAAALGDIAAPAGAESTATFRLYHPKLEDYMSNMNPALVQNLMKQQPQTFAKIEQHKSDSSGPVAQAATKLLYPPKKYKSVMPGSQQTAFNVGYSIGFGGGGGSSDGGGGGSRQPHPQALVGHEEVVTGKPKLRVRVEGKNSVWKQLSPNVEMSSQHASASSIGQGRYAFDHDQALGQSNTFDASNAVEDPLQLHQLQPLAMPLTFPLPLAAFDNVFIPPLPLQQQQQQQQQQQTSSRAVAPGQFRTGHALQLKPSDSPLDAKPLASLHSVHTLLPQVPSSMYVLKPPSPEKASSGSEPSFSYQMYEHSPQSQPQPPKYRTIVQLRPVQTGGVGGVVSGLIPGLRPSRDLAGEQTVLNAILSQELLRKNSAARNAPIIAQTVYGVRSYR</sequence>
<comment type="subcellular location">
    <subcellularLocation>
        <location evidence="1">Nucleus</location>
    </subcellularLocation>
</comment>
<proteinExistence type="predicted"/>
<dbReference type="InParanoid" id="A0A482XMA0"/>
<evidence type="ECO:0000256" key="2">
    <source>
        <dbReference type="ARBA" id="ARBA00023242"/>
    </source>
</evidence>
<comment type="caution">
    <text evidence="5">The sequence shown here is derived from an EMBL/GenBank/DDBJ whole genome shotgun (WGS) entry which is preliminary data.</text>
</comment>
<evidence type="ECO:0000256" key="3">
    <source>
        <dbReference type="SAM" id="MobiDB-lite"/>
    </source>
</evidence>
<evidence type="ECO:0000256" key="4">
    <source>
        <dbReference type="SAM" id="SignalP"/>
    </source>
</evidence>
<feature type="region of interest" description="Disordered" evidence="3">
    <location>
        <begin position="389"/>
        <end position="419"/>
    </location>
</feature>
<gene>
    <name evidence="5" type="ORF">LSTR_LSTR009281</name>
</gene>
<dbReference type="GO" id="GO:0005634">
    <property type="term" value="C:nucleus"/>
    <property type="evidence" value="ECO:0007669"/>
    <property type="project" value="UniProtKB-SubCell"/>
</dbReference>
<dbReference type="Proteomes" id="UP000291343">
    <property type="component" value="Unassembled WGS sequence"/>
</dbReference>
<feature type="region of interest" description="Disordered" evidence="3">
    <location>
        <begin position="22"/>
        <end position="101"/>
    </location>
</feature>
<dbReference type="AlphaFoldDB" id="A0A482XMA0"/>
<evidence type="ECO:0000256" key="1">
    <source>
        <dbReference type="ARBA" id="ARBA00004123"/>
    </source>
</evidence>
<dbReference type="PANTHER" id="PTHR45093">
    <property type="entry name" value="TRANSCRIPTION ACTIVATOR MSS11"/>
    <property type="match status" value="1"/>
</dbReference>
<feature type="compositionally biased region" description="Low complexity" evidence="3">
    <location>
        <begin position="22"/>
        <end position="55"/>
    </location>
</feature>
<dbReference type="EMBL" id="QKKF02006119">
    <property type="protein sequence ID" value="RZF46499.1"/>
    <property type="molecule type" value="Genomic_DNA"/>
</dbReference>
<keyword evidence="6" id="KW-1185">Reference proteome</keyword>
<feature type="compositionally biased region" description="Basic and acidic residues" evidence="3">
    <location>
        <begin position="57"/>
        <end position="69"/>
    </location>
</feature>
<dbReference type="PANTHER" id="PTHR45093:SF2">
    <property type="entry name" value="LISH DOMAIN-CONTAINING PROTEIN"/>
    <property type="match status" value="1"/>
</dbReference>
<evidence type="ECO:0000313" key="6">
    <source>
        <dbReference type="Proteomes" id="UP000291343"/>
    </source>
</evidence>